<dbReference type="InterPro" id="IPR009003">
    <property type="entry name" value="Peptidase_S1_PA"/>
</dbReference>
<dbReference type="eggNOG" id="ENOG502R3YG">
    <property type="taxonomic scope" value="Eukaryota"/>
</dbReference>
<dbReference type="HOGENOM" id="CLU_981409_0_0_1"/>
<dbReference type="AlphaFoldDB" id="K3XT11"/>
<dbReference type="SUPFAM" id="SSF50494">
    <property type="entry name" value="Trypsin-like serine proteases"/>
    <property type="match status" value="1"/>
</dbReference>
<feature type="chain" id="PRO_5010126042" description="DUF295 domain-containing protein" evidence="1">
    <location>
        <begin position="22"/>
        <end position="284"/>
    </location>
</feature>
<dbReference type="EnsemblPlants" id="KQL08704">
    <property type="protein sequence ID" value="KQL08704"/>
    <property type="gene ID" value="SETIT_005066mg"/>
</dbReference>
<sequence>MSNHRTCISDLLISWPVLVSWHLLYRFDPKLDICFSVGKMPECQRGGVDPTRSWKRNEIADDLTGSSTENKTICKREETTGLSISGEKKFFFFACNGFFIKWNGRTTILTSASLIRDPDDNAKILENLRVIYVEDFCSHEPAIIQDGWYDNCKLLAVGCCFKSGMLMASTGYQFVGPFIFDCEYLEHTKCRITKAGIEGPLLKFDGTFVGMNFYDQMGNTCHRVNVSEGGHDRKKSRVLDWTMDDDDSYRPNSWPVPKPFWCHTGDLKKHKAKIWRRSAKYIWW</sequence>
<evidence type="ECO:0000256" key="1">
    <source>
        <dbReference type="SAM" id="SignalP"/>
    </source>
</evidence>
<accession>K3XT11</accession>
<reference evidence="3" key="1">
    <citation type="journal article" date="2012" name="Nat. Biotechnol.">
        <title>Reference genome sequence of the model plant Setaria.</title>
        <authorList>
            <person name="Bennetzen J.L."/>
            <person name="Schmutz J."/>
            <person name="Wang H."/>
            <person name="Percifield R."/>
            <person name="Hawkins J."/>
            <person name="Pontaroli A.C."/>
            <person name="Estep M."/>
            <person name="Feng L."/>
            <person name="Vaughn J.N."/>
            <person name="Grimwood J."/>
            <person name="Jenkins J."/>
            <person name="Barry K."/>
            <person name="Lindquist E."/>
            <person name="Hellsten U."/>
            <person name="Deshpande S."/>
            <person name="Wang X."/>
            <person name="Wu X."/>
            <person name="Mitros T."/>
            <person name="Triplett J."/>
            <person name="Yang X."/>
            <person name="Ye C.Y."/>
            <person name="Mauro-Herrera M."/>
            <person name="Wang L."/>
            <person name="Li P."/>
            <person name="Sharma M."/>
            <person name="Sharma R."/>
            <person name="Ronald P.C."/>
            <person name="Panaud O."/>
            <person name="Kellogg E.A."/>
            <person name="Brutnell T.P."/>
            <person name="Doust A.N."/>
            <person name="Tuskan G.A."/>
            <person name="Rokhsar D."/>
            <person name="Devos K.M."/>
        </authorList>
    </citation>
    <scope>NUCLEOTIDE SEQUENCE [LARGE SCALE GENOMIC DNA]</scope>
    <source>
        <strain evidence="3">cv. Yugu1</strain>
    </source>
</reference>
<dbReference type="PANTHER" id="PTHR18868">
    <property type="entry name" value="OS07G0665300 PROTEIN-RELATED"/>
    <property type="match status" value="1"/>
</dbReference>
<organism evidence="2 3">
    <name type="scientific">Setaria italica</name>
    <name type="common">Foxtail millet</name>
    <name type="synonym">Panicum italicum</name>
    <dbReference type="NCBI Taxonomy" id="4555"/>
    <lineage>
        <taxon>Eukaryota</taxon>
        <taxon>Viridiplantae</taxon>
        <taxon>Streptophyta</taxon>
        <taxon>Embryophyta</taxon>
        <taxon>Tracheophyta</taxon>
        <taxon>Spermatophyta</taxon>
        <taxon>Magnoliopsida</taxon>
        <taxon>Liliopsida</taxon>
        <taxon>Poales</taxon>
        <taxon>Poaceae</taxon>
        <taxon>PACMAD clade</taxon>
        <taxon>Panicoideae</taxon>
        <taxon>Panicodae</taxon>
        <taxon>Paniceae</taxon>
        <taxon>Cenchrinae</taxon>
        <taxon>Setaria</taxon>
    </lineage>
</organism>
<dbReference type="EMBL" id="AGNK02003465">
    <property type="status" value="NOT_ANNOTATED_CDS"/>
    <property type="molecule type" value="Genomic_DNA"/>
</dbReference>
<protein>
    <recommendedName>
        <fullName evidence="4">DUF295 domain-containing protein</fullName>
    </recommendedName>
</protein>
<dbReference type="Gramene" id="KQL08704">
    <property type="protein sequence ID" value="KQL08704"/>
    <property type="gene ID" value="SETIT_005066mg"/>
</dbReference>
<keyword evidence="1" id="KW-0732">Signal</keyword>
<reference evidence="2" key="2">
    <citation type="submission" date="2018-08" db="UniProtKB">
        <authorList>
            <consortium name="EnsemblPlants"/>
        </authorList>
    </citation>
    <scope>IDENTIFICATION</scope>
    <source>
        <strain evidence="2">Yugu1</strain>
    </source>
</reference>
<evidence type="ECO:0000313" key="3">
    <source>
        <dbReference type="Proteomes" id="UP000004995"/>
    </source>
</evidence>
<keyword evidence="3" id="KW-1185">Reference proteome</keyword>
<name>K3XT11_SETIT</name>
<evidence type="ECO:0000313" key="2">
    <source>
        <dbReference type="EnsemblPlants" id="KQL08704"/>
    </source>
</evidence>
<evidence type="ECO:0008006" key="4">
    <source>
        <dbReference type="Google" id="ProtNLM"/>
    </source>
</evidence>
<dbReference type="Proteomes" id="UP000004995">
    <property type="component" value="Unassembled WGS sequence"/>
</dbReference>
<feature type="signal peptide" evidence="1">
    <location>
        <begin position="1"/>
        <end position="21"/>
    </location>
</feature>
<dbReference type="PANTHER" id="PTHR18868:SF49">
    <property type="entry name" value="OS11G0147200 PROTEIN"/>
    <property type="match status" value="1"/>
</dbReference>
<dbReference type="InParanoid" id="K3XT11"/>
<proteinExistence type="predicted"/>